<evidence type="ECO:0000313" key="10">
    <source>
        <dbReference type="EMBL" id="SFO49883.1"/>
    </source>
</evidence>
<dbReference type="PANTHER" id="PTHR41533:SF2">
    <property type="entry name" value="BLR7131 PROTEIN"/>
    <property type="match status" value="1"/>
</dbReference>
<dbReference type="GO" id="GO:0071555">
    <property type="term" value="P:cell wall organization"/>
    <property type="evidence" value="ECO:0007669"/>
    <property type="project" value="UniProtKB-UniRule"/>
</dbReference>
<evidence type="ECO:0000256" key="3">
    <source>
        <dbReference type="ARBA" id="ARBA00022679"/>
    </source>
</evidence>
<name>A0A1I5HNP9_9HYPH</name>
<keyword evidence="6 7" id="KW-0961">Cell wall biogenesis/degradation</keyword>
<evidence type="ECO:0000256" key="8">
    <source>
        <dbReference type="SAM" id="SignalP"/>
    </source>
</evidence>
<dbReference type="PANTHER" id="PTHR41533">
    <property type="entry name" value="L,D-TRANSPEPTIDASE HI_1667-RELATED"/>
    <property type="match status" value="1"/>
</dbReference>
<dbReference type="Proteomes" id="UP000199236">
    <property type="component" value="Unassembled WGS sequence"/>
</dbReference>
<evidence type="ECO:0000256" key="6">
    <source>
        <dbReference type="ARBA" id="ARBA00023316"/>
    </source>
</evidence>
<dbReference type="Pfam" id="PF03734">
    <property type="entry name" value="YkuD"/>
    <property type="match status" value="1"/>
</dbReference>
<dbReference type="GO" id="GO:0016740">
    <property type="term" value="F:transferase activity"/>
    <property type="evidence" value="ECO:0007669"/>
    <property type="project" value="UniProtKB-KW"/>
</dbReference>
<dbReference type="STRING" id="655353.SAMN04488056_10731"/>
<dbReference type="UniPathway" id="UPA00219"/>
<dbReference type="EMBL" id="FOVR01000007">
    <property type="protein sequence ID" value="SFO49883.1"/>
    <property type="molecule type" value="Genomic_DNA"/>
</dbReference>
<dbReference type="GO" id="GO:0004180">
    <property type="term" value="F:carboxypeptidase activity"/>
    <property type="evidence" value="ECO:0007669"/>
    <property type="project" value="UniProtKB-ARBA"/>
</dbReference>
<evidence type="ECO:0000313" key="11">
    <source>
        <dbReference type="Proteomes" id="UP000199236"/>
    </source>
</evidence>
<dbReference type="Pfam" id="PF20142">
    <property type="entry name" value="Scaffold"/>
    <property type="match status" value="1"/>
</dbReference>
<dbReference type="CDD" id="cd16913">
    <property type="entry name" value="YkuD_like"/>
    <property type="match status" value="1"/>
</dbReference>
<keyword evidence="5 7" id="KW-0573">Peptidoglycan synthesis</keyword>
<organism evidence="10 11">
    <name type="scientific">Cohaesibacter marisflavi</name>
    <dbReference type="NCBI Taxonomy" id="655353"/>
    <lineage>
        <taxon>Bacteria</taxon>
        <taxon>Pseudomonadati</taxon>
        <taxon>Pseudomonadota</taxon>
        <taxon>Alphaproteobacteria</taxon>
        <taxon>Hyphomicrobiales</taxon>
        <taxon>Cohaesibacteraceae</taxon>
    </lineage>
</organism>
<evidence type="ECO:0000256" key="5">
    <source>
        <dbReference type="ARBA" id="ARBA00022984"/>
    </source>
</evidence>
<reference evidence="10 11" key="1">
    <citation type="submission" date="2016-10" db="EMBL/GenBank/DDBJ databases">
        <authorList>
            <person name="de Groot N.N."/>
        </authorList>
    </citation>
    <scope>NUCLEOTIDE SEQUENCE [LARGE SCALE GENOMIC DNA]</scope>
    <source>
        <strain evidence="10 11">CGMCC 1.9157</strain>
    </source>
</reference>
<dbReference type="GO" id="GO:0009252">
    <property type="term" value="P:peptidoglycan biosynthetic process"/>
    <property type="evidence" value="ECO:0007669"/>
    <property type="project" value="UniProtKB-UniPathway"/>
</dbReference>
<keyword evidence="4 7" id="KW-0133">Cell shape</keyword>
<dbReference type="InterPro" id="IPR036366">
    <property type="entry name" value="PGBDSf"/>
</dbReference>
<dbReference type="InterPro" id="IPR005490">
    <property type="entry name" value="LD_TPept_cat_dom"/>
</dbReference>
<feature type="active site" description="Nucleophile" evidence="7">
    <location>
        <position position="504"/>
    </location>
</feature>
<dbReference type="SUPFAM" id="SSF141523">
    <property type="entry name" value="L,D-transpeptidase catalytic domain-like"/>
    <property type="match status" value="1"/>
</dbReference>
<sequence length="582" mass="64754">MMKPTLAALLACAICPTSAALATPTANEPTAQPVVLFGEEPADPVATQIQDQIRIQSVIDNMHRVTLGAIDQQADQDLADAISAAIDTMPQAPDFLTKRDNAALVAFYEERAFAPAWFNNGEWTAKARKLIFNLARAERDGLDPSDYKTPSLATSRKKGTSAGAIAKADLALSLALTRYTRHAYAGRVDPRIFSKKEVTIKPHYPDSIDALNQIVKADNPVAKMRSYNPQHKGFLALRAEYNHLRAQGSEDDTPPIASGKSLRVGMRDDRVPLLRRKLGLAAAKDESSNTLYSKELAKAVETYQSDNGLIADGIVGNATLSVLNNNRRDLIADIIANMERWRWLPRDLGDFHVMVNIPTYNLEVVKNGKTIHETRVVVGKKAHKTPVFSDEMEYVVVNPYWNVPRSIASKELLPKIKANPAAFFSNQNYQVLASVKGRTQVIDPSKLDWDRVEADMVRLRQTPGTRNALGNIKFMFPNQHAVYLHDTPSKSLFNRDYRAFSHGCVRVNKPFEFADVILSQTSKWDASRIKAMLGSNERRVNLTKKIPVHLAYFTTWMSHEGTLQLRSDIYGHNAKVKAALGL</sequence>
<feature type="active site" description="Proton donor/acceptor" evidence="7">
    <location>
        <position position="485"/>
    </location>
</feature>
<protein>
    <submittedName>
        <fullName evidence="10">Murein L,D-transpeptidase YcbB/YkuD</fullName>
    </submittedName>
</protein>
<evidence type="ECO:0000256" key="1">
    <source>
        <dbReference type="ARBA" id="ARBA00004752"/>
    </source>
</evidence>
<accession>A0A1I5HNP9</accession>
<feature type="domain" description="L,D-TPase catalytic" evidence="9">
    <location>
        <begin position="351"/>
        <end position="532"/>
    </location>
</feature>
<gene>
    <name evidence="10" type="ORF">SAMN04488056_10731</name>
</gene>
<evidence type="ECO:0000256" key="7">
    <source>
        <dbReference type="PROSITE-ProRule" id="PRU01373"/>
    </source>
</evidence>
<comment type="similarity">
    <text evidence="2">Belongs to the YkuD family.</text>
</comment>
<comment type="pathway">
    <text evidence="1 7">Cell wall biogenesis; peptidoglycan biosynthesis.</text>
</comment>
<dbReference type="GO" id="GO:0008360">
    <property type="term" value="P:regulation of cell shape"/>
    <property type="evidence" value="ECO:0007669"/>
    <property type="project" value="UniProtKB-UniRule"/>
</dbReference>
<keyword evidence="11" id="KW-1185">Reference proteome</keyword>
<proteinExistence type="inferred from homology"/>
<evidence type="ECO:0000256" key="2">
    <source>
        <dbReference type="ARBA" id="ARBA00005992"/>
    </source>
</evidence>
<dbReference type="InterPro" id="IPR038063">
    <property type="entry name" value="Transpep_catalytic_dom"/>
</dbReference>
<dbReference type="InterPro" id="IPR045380">
    <property type="entry name" value="LD_TPept_scaffold_dom"/>
</dbReference>
<evidence type="ECO:0000256" key="4">
    <source>
        <dbReference type="ARBA" id="ARBA00022960"/>
    </source>
</evidence>
<dbReference type="PROSITE" id="PS52029">
    <property type="entry name" value="LD_TPASE"/>
    <property type="match status" value="1"/>
</dbReference>
<feature type="chain" id="PRO_5011693751" evidence="8">
    <location>
        <begin position="23"/>
        <end position="582"/>
    </location>
</feature>
<keyword evidence="3" id="KW-0808">Transferase</keyword>
<dbReference type="Pfam" id="PF01471">
    <property type="entry name" value="PG_binding_1"/>
    <property type="match status" value="1"/>
</dbReference>
<dbReference type="SUPFAM" id="SSF47090">
    <property type="entry name" value="PGBD-like"/>
    <property type="match status" value="1"/>
</dbReference>
<dbReference type="Gene3D" id="2.40.440.10">
    <property type="entry name" value="L,D-transpeptidase catalytic domain-like"/>
    <property type="match status" value="1"/>
</dbReference>
<dbReference type="AlphaFoldDB" id="A0A1I5HNP9"/>
<dbReference type="InterPro" id="IPR052905">
    <property type="entry name" value="LD-transpeptidase_YkuD-like"/>
</dbReference>
<dbReference type="InterPro" id="IPR036365">
    <property type="entry name" value="PGBD-like_sf"/>
</dbReference>
<dbReference type="Gene3D" id="1.10.101.10">
    <property type="entry name" value="PGBD-like superfamily/PGBD"/>
    <property type="match status" value="1"/>
</dbReference>
<dbReference type="InterPro" id="IPR002477">
    <property type="entry name" value="Peptidoglycan-bd-like"/>
</dbReference>
<evidence type="ECO:0000259" key="9">
    <source>
        <dbReference type="PROSITE" id="PS52029"/>
    </source>
</evidence>
<feature type="signal peptide" evidence="8">
    <location>
        <begin position="1"/>
        <end position="22"/>
    </location>
</feature>
<keyword evidence="8" id="KW-0732">Signal</keyword>